<feature type="domain" description="Predicted membrane protein YciQ-like C-terminal" evidence="4">
    <location>
        <begin position="302"/>
        <end position="551"/>
    </location>
</feature>
<feature type="compositionally biased region" description="Gly residues" evidence="1">
    <location>
        <begin position="609"/>
        <end position="632"/>
    </location>
</feature>
<organism evidence="5 6">
    <name type="scientific">Sporotomaculum syntrophicum</name>
    <dbReference type="NCBI Taxonomy" id="182264"/>
    <lineage>
        <taxon>Bacteria</taxon>
        <taxon>Bacillati</taxon>
        <taxon>Bacillota</taxon>
        <taxon>Clostridia</taxon>
        <taxon>Eubacteriales</taxon>
        <taxon>Desulfallaceae</taxon>
        <taxon>Sporotomaculum</taxon>
    </lineage>
</organism>
<dbReference type="InterPro" id="IPR018702">
    <property type="entry name" value="DUF2207"/>
</dbReference>
<feature type="domain" description="DUF2207" evidence="3">
    <location>
        <begin position="43"/>
        <end position="226"/>
    </location>
</feature>
<keyword evidence="6" id="KW-1185">Reference proteome</keyword>
<keyword evidence="2" id="KW-1133">Transmembrane helix</keyword>
<dbReference type="Proteomes" id="UP000798488">
    <property type="component" value="Unassembled WGS sequence"/>
</dbReference>
<comment type="caution">
    <text evidence="5">The sequence shown here is derived from an EMBL/GenBank/DDBJ whole genome shotgun (WGS) entry which is preliminary data.</text>
</comment>
<evidence type="ECO:0008006" key="7">
    <source>
        <dbReference type="Google" id="ProtNLM"/>
    </source>
</evidence>
<reference evidence="5" key="1">
    <citation type="submission" date="2016-02" db="EMBL/GenBank/DDBJ databases">
        <title>Draft Genome Sequence of Sporotomaculum syntrophicum Strain FB, a Syntrophic Benzoate Degrader.</title>
        <authorList>
            <person name="Nobu M.K."/>
            <person name="Narihiro T."/>
            <person name="Qiu Y.-L."/>
            <person name="Ohashi A."/>
            <person name="Liu W.-T."/>
            <person name="Yuji S."/>
        </authorList>
    </citation>
    <scope>NUCLEOTIDE SEQUENCE</scope>
    <source>
        <strain evidence="5">FB</strain>
    </source>
</reference>
<keyword evidence="2" id="KW-0812">Transmembrane</keyword>
<dbReference type="RefSeq" id="WP_161820805.1">
    <property type="nucleotide sequence ID" value="NZ_LSRS01000001.1"/>
</dbReference>
<dbReference type="Pfam" id="PF20990">
    <property type="entry name" value="DUF2207_C"/>
    <property type="match status" value="1"/>
</dbReference>
<evidence type="ECO:0000259" key="3">
    <source>
        <dbReference type="Pfam" id="PF09972"/>
    </source>
</evidence>
<evidence type="ECO:0000259" key="4">
    <source>
        <dbReference type="Pfam" id="PF20990"/>
    </source>
</evidence>
<dbReference type="EMBL" id="LSRS01000001">
    <property type="protein sequence ID" value="KAF1086670.1"/>
    <property type="molecule type" value="Genomic_DNA"/>
</dbReference>
<dbReference type="OrthoDB" id="5507254at2"/>
<evidence type="ECO:0000256" key="1">
    <source>
        <dbReference type="SAM" id="MobiDB-lite"/>
    </source>
</evidence>
<evidence type="ECO:0000256" key="2">
    <source>
        <dbReference type="SAM" id="Phobius"/>
    </source>
</evidence>
<protein>
    <recommendedName>
        <fullName evidence="7">DUF2207 domain-containing protein</fullName>
    </recommendedName>
</protein>
<sequence length="632" mass="70662">MKRNNRSELKYKCGLFTLILALLLPLVFTDTARAERSFVMQQVVVEAEVLPDASMQVTEKLTVDFSGHWNGFFISIPRGDTPVSDVVVYENGRPYTFNQGSSYGLPGTYIVKNENSKTTIDWSIDASDEVRSFDISYRVINAVKVHSDAAELYRKFIGSDNSQRVREVQVNLNLPPGAANYEQGKDILIWGHGPLQGEVNFTGSDAITWQVNNLPAYTFVEGRVVMPPALFPEAPADAYTGQVALSDILAEEHSWAQEANRERMLARAEVGGAVAIVLMALGSIYLLWRKYGRGYSTQFNGLYYRELPGQYSPAELSSLWNYRKIKPRDFTATILDLARRRFLAIEEERQEVRKILGTREFKSYRLTFLPAPEPASLRKPEEAVLRPHEQDLLDYLQHTIANGRGFIYLNDIEKYAKKNGQGFYGFWQQWTAGLNEQGERLNYFDFNGNMPLITLLTGLLLFIGGAAIVSEKIILGAALMLAGAIIGLVPRSFKKRSTTGQEDYVRWQAFRLFLQHFSQMERHEIPSLIIWEHYLVYAVTLGVAREVINQLELVFPNMQDGDYHFGYGWLNYCAWNSFHDLNDSFNGIGTVVERSLKTAHAAVSKSSSGSGGGGGFSSGGGGGGGGSSYGGR</sequence>
<keyword evidence="2" id="KW-0472">Membrane</keyword>
<dbReference type="Pfam" id="PF09972">
    <property type="entry name" value="DUF2207"/>
    <property type="match status" value="1"/>
</dbReference>
<evidence type="ECO:0000313" key="5">
    <source>
        <dbReference type="EMBL" id="KAF1086670.1"/>
    </source>
</evidence>
<gene>
    <name evidence="5" type="ORF">SPSYN_00389</name>
</gene>
<feature type="region of interest" description="Disordered" evidence="1">
    <location>
        <begin position="604"/>
        <end position="632"/>
    </location>
</feature>
<dbReference type="AlphaFoldDB" id="A0A9D2WSB4"/>
<dbReference type="InterPro" id="IPR048389">
    <property type="entry name" value="YciQ-like_C"/>
</dbReference>
<name>A0A9D2WSB4_9FIRM</name>
<proteinExistence type="predicted"/>
<feature type="transmembrane region" description="Helical" evidence="2">
    <location>
        <begin position="473"/>
        <end position="489"/>
    </location>
</feature>
<feature type="transmembrane region" description="Helical" evidence="2">
    <location>
        <begin position="450"/>
        <end position="467"/>
    </location>
</feature>
<feature type="transmembrane region" description="Helical" evidence="2">
    <location>
        <begin position="270"/>
        <end position="288"/>
    </location>
</feature>
<evidence type="ECO:0000313" key="6">
    <source>
        <dbReference type="Proteomes" id="UP000798488"/>
    </source>
</evidence>
<accession>A0A9D2WSB4</accession>